<dbReference type="PANTHER" id="PTHR42678:SF34">
    <property type="entry name" value="OS04G0183300 PROTEIN"/>
    <property type="match status" value="1"/>
</dbReference>
<evidence type="ECO:0000313" key="3">
    <source>
        <dbReference type="Proteomes" id="UP000215137"/>
    </source>
</evidence>
<organism evidence="2 3">
    <name type="scientific">Cytobacillus kochii</name>
    <dbReference type="NCBI Taxonomy" id="859143"/>
    <lineage>
        <taxon>Bacteria</taxon>
        <taxon>Bacillati</taxon>
        <taxon>Bacillota</taxon>
        <taxon>Bacilli</taxon>
        <taxon>Bacillales</taxon>
        <taxon>Bacillaceae</taxon>
        <taxon>Cytobacillus</taxon>
    </lineage>
</organism>
<feature type="domain" description="Amidase" evidence="1">
    <location>
        <begin position="37"/>
        <end position="487"/>
    </location>
</feature>
<proteinExistence type="predicted"/>
<dbReference type="KEGG" id="bko:CKF48_13230"/>
<dbReference type="EMBL" id="CP022983">
    <property type="protein sequence ID" value="ASV68200.1"/>
    <property type="molecule type" value="Genomic_DNA"/>
</dbReference>
<evidence type="ECO:0000313" key="2">
    <source>
        <dbReference type="EMBL" id="ASV68200.1"/>
    </source>
</evidence>
<accession>A0A248TJD1</accession>
<keyword evidence="3" id="KW-1185">Reference proteome</keyword>
<evidence type="ECO:0000259" key="1">
    <source>
        <dbReference type="Pfam" id="PF01425"/>
    </source>
</evidence>
<dbReference type="SUPFAM" id="SSF75304">
    <property type="entry name" value="Amidase signature (AS) enzymes"/>
    <property type="match status" value="1"/>
</dbReference>
<dbReference type="InterPro" id="IPR036928">
    <property type="entry name" value="AS_sf"/>
</dbReference>
<reference evidence="2 3" key="1">
    <citation type="submission" date="2017-08" db="EMBL/GenBank/DDBJ databases">
        <title>Complete Genome Sequence of Bacillus kochii Oregon-R-modENCODE STRAIN BDGP4, isolated from Drosophila melanogaster gut.</title>
        <authorList>
            <person name="Wan K.H."/>
            <person name="Yu C."/>
            <person name="Park S."/>
            <person name="Hammonds A.S."/>
            <person name="Booth B.W."/>
            <person name="Celniker S.E."/>
        </authorList>
    </citation>
    <scope>NUCLEOTIDE SEQUENCE [LARGE SCALE GENOMIC DNA]</scope>
    <source>
        <strain evidence="2 3">BDGP4</strain>
    </source>
</reference>
<protein>
    <submittedName>
        <fullName evidence="2">Amidase</fullName>
    </submittedName>
</protein>
<gene>
    <name evidence="2" type="ORF">CKF48_13230</name>
</gene>
<dbReference type="Proteomes" id="UP000215137">
    <property type="component" value="Chromosome"/>
</dbReference>
<dbReference type="Pfam" id="PF01425">
    <property type="entry name" value="Amidase"/>
    <property type="match status" value="1"/>
</dbReference>
<dbReference type="AlphaFoldDB" id="A0A248TJD1"/>
<dbReference type="OrthoDB" id="9811471at2"/>
<name>A0A248TJD1_9BACI</name>
<dbReference type="InterPro" id="IPR023631">
    <property type="entry name" value="Amidase_dom"/>
</dbReference>
<dbReference type="Gene3D" id="3.90.1300.10">
    <property type="entry name" value="Amidase signature (AS) domain"/>
    <property type="match status" value="1"/>
</dbReference>
<dbReference type="RefSeq" id="WP_095371770.1">
    <property type="nucleotide sequence ID" value="NZ_CP022983.1"/>
</dbReference>
<sequence length="509" mass="55771">MKTHSLRSENQHLFLFEEITIEQLHKLYDTGEYTVEEVIRSFLERIEQYESTYNAFTFMNEQALTDAKTIDAKRMRGEKVGPLAGIPVVVKEAVDMVGFPSTFGWAPLAKHTGGIELLPQKDATIISRLKAADAIILGKTNIPAFSCAYHANTSWKGPTYNAVNRKLTPGGSSSGTATAVSGNFTVLGVAEETAGSIQVPAAAQGIVGIKPSFGLIPTTGVTPLAGSTRDVLGPHARTVRDAAIMLDVIAGYSPDDAKTISSTIPEKGYTSFLSSHALKGKKIGLYGPSWRETKMTAETEALYKKSISILQSLGAEVIEDPFHVKPLAPYMKTIDTMIGRESFFYDLNQYFKNLDPSLNMEKVFLKAGAIPWEEDQPLASFVRPLEADKAFENADRLPDLTRFKETKNELLRTITYIMAEQQLDAFVYPTMLEDVPTLDREDVATSTISEINISGLPLITIPAGFYSNGSPFNLAFFSTMWSEGDILGMAYAYEKAAGGRIAPQLVKKE</sequence>
<dbReference type="PANTHER" id="PTHR42678">
    <property type="entry name" value="AMIDASE"/>
    <property type="match status" value="1"/>
</dbReference>